<feature type="transmembrane region" description="Helical" evidence="11">
    <location>
        <begin position="38"/>
        <end position="58"/>
    </location>
</feature>
<keyword evidence="3" id="KW-0589">Pheromone response</keyword>
<comment type="similarity">
    <text evidence="2">Belongs to the G-protein coupled receptor 4 family.</text>
</comment>
<dbReference type="GO" id="GO:0000750">
    <property type="term" value="P:pheromone-dependent signal transduction involved in conjugation with cellular fusion"/>
    <property type="evidence" value="ECO:0007669"/>
    <property type="project" value="TreeGrafter"/>
</dbReference>
<feature type="transmembrane region" description="Helical" evidence="11">
    <location>
        <begin position="275"/>
        <end position="291"/>
    </location>
</feature>
<dbReference type="OrthoDB" id="2874149at2759"/>
<reference evidence="12 13" key="1">
    <citation type="journal article" date="2014" name="PLoS Genet.">
        <title>Analysis of the Phlebiopsis gigantea genome, transcriptome and secretome provides insight into its pioneer colonization strategies of wood.</title>
        <authorList>
            <person name="Hori C."/>
            <person name="Ishida T."/>
            <person name="Igarashi K."/>
            <person name="Samejima M."/>
            <person name="Suzuki H."/>
            <person name="Master E."/>
            <person name="Ferreira P."/>
            <person name="Ruiz-Duenas F.J."/>
            <person name="Held B."/>
            <person name="Canessa P."/>
            <person name="Larrondo L.F."/>
            <person name="Schmoll M."/>
            <person name="Druzhinina I.S."/>
            <person name="Kubicek C.P."/>
            <person name="Gaskell J.A."/>
            <person name="Kersten P."/>
            <person name="St John F."/>
            <person name="Glasner J."/>
            <person name="Sabat G."/>
            <person name="Splinter BonDurant S."/>
            <person name="Syed K."/>
            <person name="Yadav J."/>
            <person name="Mgbeahuruike A.C."/>
            <person name="Kovalchuk A."/>
            <person name="Asiegbu F.O."/>
            <person name="Lackner G."/>
            <person name="Hoffmeister D."/>
            <person name="Rencoret J."/>
            <person name="Gutierrez A."/>
            <person name="Sun H."/>
            <person name="Lindquist E."/>
            <person name="Barry K."/>
            <person name="Riley R."/>
            <person name="Grigoriev I.V."/>
            <person name="Henrissat B."/>
            <person name="Kues U."/>
            <person name="Berka R.M."/>
            <person name="Martinez A.T."/>
            <person name="Covert S.F."/>
            <person name="Blanchette R.A."/>
            <person name="Cullen D."/>
        </authorList>
    </citation>
    <scope>NUCLEOTIDE SEQUENCE [LARGE SCALE GENOMIC DNA]</scope>
    <source>
        <strain evidence="12 13">11061_1 CR5-6</strain>
    </source>
</reference>
<feature type="region of interest" description="Disordered" evidence="10">
    <location>
        <begin position="426"/>
        <end position="451"/>
    </location>
</feature>
<evidence type="ECO:0000256" key="3">
    <source>
        <dbReference type="ARBA" id="ARBA00022507"/>
    </source>
</evidence>
<keyword evidence="5 11" id="KW-1133">Transmembrane helix</keyword>
<protein>
    <submittedName>
        <fullName evidence="12">Mating-type-like pheromone receptor</fullName>
    </submittedName>
</protein>
<dbReference type="HOGENOM" id="CLU_027592_0_1_1"/>
<evidence type="ECO:0000256" key="9">
    <source>
        <dbReference type="ARBA" id="ARBA00023224"/>
    </source>
</evidence>
<dbReference type="PRINTS" id="PR00899">
    <property type="entry name" value="GPCRSTE3"/>
</dbReference>
<gene>
    <name evidence="12" type="ORF">PHLGIDRAFT_97054</name>
</gene>
<evidence type="ECO:0000256" key="6">
    <source>
        <dbReference type="ARBA" id="ARBA00023040"/>
    </source>
</evidence>
<feature type="transmembrane region" description="Helical" evidence="11">
    <location>
        <begin position="205"/>
        <end position="228"/>
    </location>
</feature>
<dbReference type="PANTHER" id="PTHR28097:SF1">
    <property type="entry name" value="PHEROMONE A FACTOR RECEPTOR"/>
    <property type="match status" value="1"/>
</dbReference>
<sequence length="451" mass="50710">MSDSSYPLFPVVSFLGFVVSFIPLPWHLQAWNAGTCIYMFWAGFASLIQFVDSVVWHGNMENVAPVWCDISTKFIIGAGVGIPAASLCINRRLYHIAAVQQTMSEFREKRRALIVDLAIGLGLPVLVMILHVVVQGHRFNIAEDIGCLPAIFVTPLTFPLLFMWPVLIGLMSFAYAALTLRAFWRRRLQFQELLSASSSMSISRYFRLMLLSCLEMALTLPLSIYSIYINTSGVPISPYKSWSDTHYQFWMVLQIPAFVWQGDQANAIAVEMGRWIYPCAAFLFFALFGFAEEARRHYRAAFWCVVRPFSLKPCHEGIAFHDKSSSLYCYSTKSPVSPRTIDDFLPTYSSARSDITLHTSQPFGKFAAKSHEIGDIEKLADASPPEDAYMLYLQNCPPENGAQDLDCIIIPRTTEQYVAELEFPLTPSTPSTASTISDFETHDEADIGTAR</sequence>
<evidence type="ECO:0000313" key="13">
    <source>
        <dbReference type="Proteomes" id="UP000053257"/>
    </source>
</evidence>
<feature type="compositionally biased region" description="Low complexity" evidence="10">
    <location>
        <begin position="426"/>
        <end position="437"/>
    </location>
</feature>
<feature type="transmembrane region" description="Helical" evidence="11">
    <location>
        <begin position="6"/>
        <end position="26"/>
    </location>
</feature>
<evidence type="ECO:0000313" key="12">
    <source>
        <dbReference type="EMBL" id="KIP01345.1"/>
    </source>
</evidence>
<evidence type="ECO:0000256" key="4">
    <source>
        <dbReference type="ARBA" id="ARBA00022692"/>
    </source>
</evidence>
<dbReference type="Proteomes" id="UP000053257">
    <property type="component" value="Unassembled WGS sequence"/>
</dbReference>
<dbReference type="EMBL" id="KN840814">
    <property type="protein sequence ID" value="KIP01345.1"/>
    <property type="molecule type" value="Genomic_DNA"/>
</dbReference>
<dbReference type="AlphaFoldDB" id="A0A0C3S1J5"/>
<dbReference type="Pfam" id="PF02076">
    <property type="entry name" value="STE3"/>
    <property type="match status" value="1"/>
</dbReference>
<keyword evidence="9" id="KW-0807">Transducer</keyword>
<keyword evidence="8 12" id="KW-0675">Receptor</keyword>
<name>A0A0C3S1J5_PHLG1</name>
<dbReference type="InterPro" id="IPR001499">
    <property type="entry name" value="GPCR_STE3"/>
</dbReference>
<comment type="subcellular location">
    <subcellularLocation>
        <location evidence="1">Membrane</location>
        <topology evidence="1">Multi-pass membrane protein</topology>
    </subcellularLocation>
</comment>
<evidence type="ECO:0000256" key="5">
    <source>
        <dbReference type="ARBA" id="ARBA00022989"/>
    </source>
</evidence>
<evidence type="ECO:0000256" key="2">
    <source>
        <dbReference type="ARBA" id="ARBA00011085"/>
    </source>
</evidence>
<keyword evidence="7 11" id="KW-0472">Membrane</keyword>
<feature type="transmembrane region" description="Helical" evidence="11">
    <location>
        <begin position="70"/>
        <end position="90"/>
    </location>
</feature>
<evidence type="ECO:0000256" key="10">
    <source>
        <dbReference type="SAM" id="MobiDB-lite"/>
    </source>
</evidence>
<keyword evidence="13" id="KW-1185">Reference proteome</keyword>
<feature type="transmembrane region" description="Helical" evidence="11">
    <location>
        <begin position="162"/>
        <end position="184"/>
    </location>
</feature>
<organism evidence="12 13">
    <name type="scientific">Phlebiopsis gigantea (strain 11061_1 CR5-6)</name>
    <name type="common">White-rot fungus</name>
    <name type="synonym">Peniophora gigantea</name>
    <dbReference type="NCBI Taxonomy" id="745531"/>
    <lineage>
        <taxon>Eukaryota</taxon>
        <taxon>Fungi</taxon>
        <taxon>Dikarya</taxon>
        <taxon>Basidiomycota</taxon>
        <taxon>Agaricomycotina</taxon>
        <taxon>Agaricomycetes</taxon>
        <taxon>Polyporales</taxon>
        <taxon>Phanerochaetaceae</taxon>
        <taxon>Phlebiopsis</taxon>
    </lineage>
</organism>
<proteinExistence type="inferred from homology"/>
<dbReference type="InterPro" id="IPR000481">
    <property type="entry name" value="GPCR_Pheromne_B_alpha_rcpt"/>
</dbReference>
<dbReference type="CDD" id="cd14966">
    <property type="entry name" value="7tmD_STE3"/>
    <property type="match status" value="1"/>
</dbReference>
<evidence type="ECO:0000256" key="8">
    <source>
        <dbReference type="ARBA" id="ARBA00023170"/>
    </source>
</evidence>
<keyword evidence="4 11" id="KW-0812">Transmembrane</keyword>
<keyword evidence="6" id="KW-0297">G-protein coupled receptor</keyword>
<accession>A0A0C3S1J5</accession>
<dbReference type="PANTHER" id="PTHR28097">
    <property type="entry name" value="PHEROMONE A FACTOR RECEPTOR"/>
    <property type="match status" value="1"/>
</dbReference>
<feature type="transmembrane region" description="Helical" evidence="11">
    <location>
        <begin position="111"/>
        <end position="134"/>
    </location>
</feature>
<dbReference type="GO" id="GO:0005886">
    <property type="term" value="C:plasma membrane"/>
    <property type="evidence" value="ECO:0007669"/>
    <property type="project" value="TreeGrafter"/>
</dbReference>
<dbReference type="GO" id="GO:0004934">
    <property type="term" value="F:mating-type alpha-factor pheromone receptor activity"/>
    <property type="evidence" value="ECO:0007669"/>
    <property type="project" value="InterPro"/>
</dbReference>
<evidence type="ECO:0000256" key="11">
    <source>
        <dbReference type="SAM" id="Phobius"/>
    </source>
</evidence>
<evidence type="ECO:0000256" key="1">
    <source>
        <dbReference type="ARBA" id="ARBA00004141"/>
    </source>
</evidence>
<dbReference type="PRINTS" id="PR00901">
    <property type="entry name" value="PHEROMONEBAR"/>
</dbReference>
<evidence type="ECO:0000256" key="7">
    <source>
        <dbReference type="ARBA" id="ARBA00023136"/>
    </source>
</evidence>